<proteinExistence type="predicted"/>
<gene>
    <name evidence="3" type="ORF">CBR_g38825</name>
</gene>
<feature type="compositionally biased region" description="Basic and acidic residues" evidence="2">
    <location>
        <begin position="241"/>
        <end position="250"/>
    </location>
</feature>
<evidence type="ECO:0000256" key="1">
    <source>
        <dbReference type="SAM" id="Coils"/>
    </source>
</evidence>
<dbReference type="Proteomes" id="UP000265515">
    <property type="component" value="Unassembled WGS sequence"/>
</dbReference>
<feature type="coiled-coil region" evidence="1">
    <location>
        <begin position="104"/>
        <end position="134"/>
    </location>
</feature>
<feature type="region of interest" description="Disordered" evidence="2">
    <location>
        <begin position="179"/>
        <end position="413"/>
    </location>
</feature>
<evidence type="ECO:0000313" key="3">
    <source>
        <dbReference type="EMBL" id="GBG84543.1"/>
    </source>
</evidence>
<feature type="compositionally biased region" description="Basic residues" evidence="2">
    <location>
        <begin position="253"/>
        <end position="263"/>
    </location>
</feature>
<feature type="compositionally biased region" description="Basic and acidic residues" evidence="2">
    <location>
        <begin position="179"/>
        <end position="204"/>
    </location>
</feature>
<evidence type="ECO:0000256" key="2">
    <source>
        <dbReference type="SAM" id="MobiDB-lite"/>
    </source>
</evidence>
<feature type="compositionally biased region" description="Basic and acidic residues" evidence="2">
    <location>
        <begin position="1"/>
        <end position="15"/>
    </location>
</feature>
<feature type="compositionally biased region" description="Basic and acidic residues" evidence="2">
    <location>
        <begin position="24"/>
        <end position="42"/>
    </location>
</feature>
<sequence>MERLQKEEVEKLRAVEEEEVEEQPLERRMTRERAGPNGAKEDPLEKKIMEWVANLSLGEEEEALMYVTMEEQEAAMKDWNVEEDPLKRQAIEDEKRMEWKLRPMRELKRRVDAVSQAARELEEVKKQGEQMAAQADLLGKMQGLRTELVMQVGSEVKARLENTKRYCVGAIEGARLAAPKEEEARPRREPVKVKCPDSYSGKEEENFDNWEANTKTGILGGGGREEGGGQGEMGDPNGGREGWHTQRDVQRYGGRRRMRGGGKARRDGRSQWRKRGGRRLTGGHQRRSGGGRRSRGGGEELAGGDGGRRRTGGGGGGGEVVETGEERERGRGRRPSHLEVQPFKSRVEGVKSKAGGDRGEVSGDGGEVGRDRVTSEYSVAGLGSRARSQRPFDASRAIEPQPPPALERANGQQVPRQFFYDGPSFQRPRRSRPPAVLPAQWLGSSCDLKTLRPCDDPGRPVRRTVWIAARS</sequence>
<dbReference type="AlphaFoldDB" id="A0A388LQP5"/>
<reference evidence="3 4" key="1">
    <citation type="journal article" date="2018" name="Cell">
        <title>The Chara Genome: Secondary Complexity and Implications for Plant Terrestrialization.</title>
        <authorList>
            <person name="Nishiyama T."/>
            <person name="Sakayama H."/>
            <person name="Vries J.D."/>
            <person name="Buschmann H."/>
            <person name="Saint-Marcoux D."/>
            <person name="Ullrich K.K."/>
            <person name="Haas F.B."/>
            <person name="Vanderstraeten L."/>
            <person name="Becker D."/>
            <person name="Lang D."/>
            <person name="Vosolsobe S."/>
            <person name="Rombauts S."/>
            <person name="Wilhelmsson P.K.I."/>
            <person name="Janitza P."/>
            <person name="Kern R."/>
            <person name="Heyl A."/>
            <person name="Rumpler F."/>
            <person name="Villalobos L.I.A.C."/>
            <person name="Clay J.M."/>
            <person name="Skokan R."/>
            <person name="Toyoda A."/>
            <person name="Suzuki Y."/>
            <person name="Kagoshima H."/>
            <person name="Schijlen E."/>
            <person name="Tajeshwar N."/>
            <person name="Catarino B."/>
            <person name="Hetherington A.J."/>
            <person name="Saltykova A."/>
            <person name="Bonnot C."/>
            <person name="Breuninger H."/>
            <person name="Symeonidi A."/>
            <person name="Radhakrishnan G.V."/>
            <person name="Van Nieuwerburgh F."/>
            <person name="Deforce D."/>
            <person name="Chang C."/>
            <person name="Karol K.G."/>
            <person name="Hedrich R."/>
            <person name="Ulvskov P."/>
            <person name="Glockner G."/>
            <person name="Delwiche C.F."/>
            <person name="Petrasek J."/>
            <person name="Van de Peer Y."/>
            <person name="Friml J."/>
            <person name="Beilby M."/>
            <person name="Dolan L."/>
            <person name="Kohara Y."/>
            <person name="Sugano S."/>
            <person name="Fujiyama A."/>
            <person name="Delaux P.-M."/>
            <person name="Quint M."/>
            <person name="TheiBen G."/>
            <person name="Hagemann M."/>
            <person name="Harholt J."/>
            <person name="Dunand C."/>
            <person name="Zachgo S."/>
            <person name="Langdale J."/>
            <person name="Maumus F."/>
            <person name="Straeten D.V.D."/>
            <person name="Gould S.B."/>
            <person name="Rensing S.A."/>
        </authorList>
    </citation>
    <scope>NUCLEOTIDE SEQUENCE [LARGE SCALE GENOMIC DNA]</scope>
    <source>
        <strain evidence="3 4">S276</strain>
    </source>
</reference>
<feature type="compositionally biased region" description="Basic residues" evidence="2">
    <location>
        <begin position="284"/>
        <end position="295"/>
    </location>
</feature>
<feature type="compositionally biased region" description="Gly residues" evidence="2">
    <location>
        <begin position="218"/>
        <end position="240"/>
    </location>
</feature>
<keyword evidence="4" id="KW-1185">Reference proteome</keyword>
<organism evidence="3 4">
    <name type="scientific">Chara braunii</name>
    <name type="common">Braun's stonewort</name>
    <dbReference type="NCBI Taxonomy" id="69332"/>
    <lineage>
        <taxon>Eukaryota</taxon>
        <taxon>Viridiplantae</taxon>
        <taxon>Streptophyta</taxon>
        <taxon>Charophyceae</taxon>
        <taxon>Charales</taxon>
        <taxon>Characeae</taxon>
        <taxon>Chara</taxon>
    </lineage>
</organism>
<feature type="region of interest" description="Disordered" evidence="2">
    <location>
        <begin position="1"/>
        <end position="42"/>
    </location>
</feature>
<feature type="compositionally biased region" description="Basic and acidic residues" evidence="2">
    <location>
        <begin position="345"/>
        <end position="374"/>
    </location>
</feature>
<comment type="caution">
    <text evidence="3">The sequence shown here is derived from an EMBL/GenBank/DDBJ whole genome shotgun (WGS) entry which is preliminary data.</text>
</comment>
<name>A0A388LQP5_CHABU</name>
<protein>
    <submittedName>
        <fullName evidence="3">Uncharacterized protein</fullName>
    </submittedName>
</protein>
<evidence type="ECO:0000313" key="4">
    <source>
        <dbReference type="Proteomes" id="UP000265515"/>
    </source>
</evidence>
<dbReference type="EMBL" id="BFEA01000480">
    <property type="protein sequence ID" value="GBG84543.1"/>
    <property type="molecule type" value="Genomic_DNA"/>
</dbReference>
<accession>A0A388LQP5</accession>
<dbReference type="Gramene" id="GBG84543">
    <property type="protein sequence ID" value="GBG84543"/>
    <property type="gene ID" value="CBR_g38825"/>
</dbReference>
<keyword evidence="1" id="KW-0175">Coiled coil</keyword>